<dbReference type="Proteomes" id="UP000501648">
    <property type="component" value="Chromosome"/>
</dbReference>
<dbReference type="PANTHER" id="PTHR37813">
    <property type="entry name" value="FELS-2 PROPHAGE PROTEIN"/>
    <property type="match status" value="1"/>
</dbReference>
<dbReference type="AlphaFoldDB" id="A0A6M3ZNI9"/>
<keyword evidence="2" id="KW-0812">Transmembrane</keyword>
<gene>
    <name evidence="3" type="ORF">C798_08120</name>
</gene>
<feature type="transmembrane region" description="Helical" evidence="2">
    <location>
        <begin position="594"/>
        <end position="615"/>
    </location>
</feature>
<dbReference type="EMBL" id="CP008956">
    <property type="protein sequence ID" value="QJQ00198.1"/>
    <property type="molecule type" value="Genomic_DNA"/>
</dbReference>
<proteinExistence type="predicted"/>
<keyword evidence="2" id="KW-1133">Transmembrane helix</keyword>
<evidence type="ECO:0000313" key="4">
    <source>
        <dbReference type="Proteomes" id="UP000501648"/>
    </source>
</evidence>
<feature type="transmembrane region" description="Helical" evidence="2">
    <location>
        <begin position="627"/>
        <end position="649"/>
    </location>
</feature>
<feature type="coiled-coil region" evidence="1">
    <location>
        <begin position="28"/>
        <end position="124"/>
    </location>
</feature>
<feature type="transmembrane region" description="Helical" evidence="2">
    <location>
        <begin position="669"/>
        <end position="691"/>
    </location>
</feature>
<keyword evidence="1" id="KW-0175">Coiled coil</keyword>
<evidence type="ECO:0000256" key="2">
    <source>
        <dbReference type="SAM" id="Phobius"/>
    </source>
</evidence>
<protein>
    <submittedName>
        <fullName evidence="3">Phage tail protein</fullName>
    </submittedName>
</protein>
<sequence length="874" mass="93855">MANELKMQVVFSMMEKITAPLKKISSGAKDTGKALKDTSDRLRELNKQQNDLNGLRELHQGMRKTSAELATAQQRVTDLAAKMKATENPTRAMTREFNAAVRSVKSLQEASEKQSVQYRALRERLTDAGIGSRQLANAQTWLKNSIAATNAELADQQKKLTASHRQQQVMANARQRADKLRSTAGGLAAAGVGATASGAAVGAPLLAGLKEAKHYETENGRVRALGLGPAATAEAIKFAREMKTYGTSQLDNLQLLRDGITAFGDTHHAEMVAPMMAKMKFGNHAFYGEEEGAENERKFMDMLKVIEMRNGTKDIGTFSKQANMVQQVLTATGGRVGPGEWLNLIKTGGIAAKGLKDESFYYQMESLVQEMGGNRVGTSMMSAYQNLYQGRTTKRSISMLSDLGLIGDQSKVKHDKAGQVSFLNPGAIKGADLFRENQFEWMEKVLLPQLASKGITDEKGILDAIGGIFSNRTAAQLFSTMYQQRAQIHKNEKLNRGAANIDELDKLGRETASGKELEALAKVADLKLEMGTKILPLYASGLQMAANAVQALSGFMERNPTMAKAMIVGFSTIAAILVVMGPLMLAMASVIGPYAMLHVLFAKIGLQGSLLMPILRGIGTVFMWLGRVFLMNPIGLAVTAIAVAAYLLYRNWEPIAGFFSNLWQQVRSAFAGGLAGVAALIVNWSPAGLFYQAFAGVLGWFGIELPAKFTEFGAMMLRGLVNGITSGIGAVKDAVLGAGASVIGWFKEKLDIHSPSRVFAELGDYTMQGLAVGLNRGQDGPLSTVSSLAGKLASAGAAVAIGAGSVPAMAFDSRPPISGSSAQPVVYQGDTVQIIIQPAPGMDEQAIARAVAAELDRRDRMKASRQRSNLADWD</sequence>
<evidence type="ECO:0000313" key="3">
    <source>
        <dbReference type="EMBL" id="QJQ00198.1"/>
    </source>
</evidence>
<reference evidence="3 4" key="1">
    <citation type="journal article" date="2012" name="J. Bacteriol.">
        <title>Genome sequence of the pathogenic Herbaspirillum seropedicae strain Os34, isolated from rice roots.</title>
        <authorList>
            <person name="Ye W."/>
            <person name="Ye S."/>
            <person name="Liu J."/>
            <person name="Chang S."/>
            <person name="Chen M."/>
            <person name="Zhu B."/>
            <person name="Guo L."/>
            <person name="An Q."/>
        </authorList>
    </citation>
    <scope>NUCLEOTIDE SEQUENCE [LARGE SCALE GENOMIC DNA]</scope>
    <source>
        <strain evidence="3 4">Os34</strain>
    </source>
</reference>
<accession>A0A6M3ZNI9</accession>
<dbReference type="RefSeq" id="WP_017455166.1">
    <property type="nucleotide sequence ID" value="NZ_CP008956.1"/>
</dbReference>
<dbReference type="PANTHER" id="PTHR37813:SF1">
    <property type="entry name" value="FELS-2 PROPHAGE PROTEIN"/>
    <property type="match status" value="1"/>
</dbReference>
<keyword evidence="2" id="KW-0472">Membrane</keyword>
<name>A0A6M3ZNI9_9BURK</name>
<organism evidence="3 4">
    <name type="scientific">Herbaspirillum rubrisubalbicans Os34</name>
    <dbReference type="NCBI Taxonomy" id="1235827"/>
    <lineage>
        <taxon>Bacteria</taxon>
        <taxon>Pseudomonadati</taxon>
        <taxon>Pseudomonadota</taxon>
        <taxon>Betaproteobacteria</taxon>
        <taxon>Burkholderiales</taxon>
        <taxon>Oxalobacteraceae</taxon>
        <taxon>Herbaspirillum</taxon>
    </lineage>
</organism>
<evidence type="ECO:0000256" key="1">
    <source>
        <dbReference type="SAM" id="Coils"/>
    </source>
</evidence>
<feature type="transmembrane region" description="Helical" evidence="2">
    <location>
        <begin position="567"/>
        <end position="588"/>
    </location>
</feature>